<gene>
    <name evidence="1" type="ORF">AFUS01_LOCUS31904</name>
</gene>
<dbReference type="EMBL" id="CAJVCH010515655">
    <property type="protein sequence ID" value="CAG7821573.1"/>
    <property type="molecule type" value="Genomic_DNA"/>
</dbReference>
<evidence type="ECO:0000313" key="1">
    <source>
        <dbReference type="EMBL" id="CAG7821573.1"/>
    </source>
</evidence>
<comment type="caution">
    <text evidence="1">The sequence shown here is derived from an EMBL/GenBank/DDBJ whole genome shotgun (WGS) entry which is preliminary data.</text>
</comment>
<name>A0A8J2KR28_9HEXA</name>
<accession>A0A8J2KR28</accession>
<reference evidence="1" key="1">
    <citation type="submission" date="2021-06" db="EMBL/GenBank/DDBJ databases">
        <authorList>
            <person name="Hodson N. C."/>
            <person name="Mongue J. A."/>
            <person name="Jaron S. K."/>
        </authorList>
    </citation>
    <scope>NUCLEOTIDE SEQUENCE</scope>
</reference>
<dbReference type="Proteomes" id="UP000708208">
    <property type="component" value="Unassembled WGS sequence"/>
</dbReference>
<sequence>MNNDPKRRLSRPEVSGISAIFNPRKLRRSSTAISQLLGSTGRPPSVVITDDNLSEIEYGCSSMVGVGVGMANGPHGRDFNVSVTGGAGGLSAGGLGGSTASMHCGPASSTPLLADVQQQSGQIVTVESSLINNPSQPNVQQPVPGANNTNLKPIAKTIATIKRAIFSKTARK</sequence>
<feature type="non-terminal residue" evidence="1">
    <location>
        <position position="172"/>
    </location>
</feature>
<organism evidence="1 2">
    <name type="scientific">Allacma fusca</name>
    <dbReference type="NCBI Taxonomy" id="39272"/>
    <lineage>
        <taxon>Eukaryota</taxon>
        <taxon>Metazoa</taxon>
        <taxon>Ecdysozoa</taxon>
        <taxon>Arthropoda</taxon>
        <taxon>Hexapoda</taxon>
        <taxon>Collembola</taxon>
        <taxon>Symphypleona</taxon>
        <taxon>Sminthuridae</taxon>
        <taxon>Allacma</taxon>
    </lineage>
</organism>
<protein>
    <submittedName>
        <fullName evidence="1">Uncharacterized protein</fullName>
    </submittedName>
</protein>
<evidence type="ECO:0000313" key="2">
    <source>
        <dbReference type="Proteomes" id="UP000708208"/>
    </source>
</evidence>
<keyword evidence="2" id="KW-1185">Reference proteome</keyword>
<dbReference type="AlphaFoldDB" id="A0A8J2KR28"/>
<proteinExistence type="predicted"/>